<dbReference type="AlphaFoldDB" id="A0A0K2UVZ6"/>
<protein>
    <submittedName>
        <fullName evidence="1">Uncharacterized protein</fullName>
    </submittedName>
</protein>
<accession>A0A0K2UVZ6</accession>
<sequence>TAATLRESLFLPQITRRISIYFIGVIWNSRCHILLRDSKCISLVIVVEDIPLLKEGLIREEDEKHLINLDVLF</sequence>
<evidence type="ECO:0000313" key="1">
    <source>
        <dbReference type="EMBL" id="CDW42102.1"/>
    </source>
</evidence>
<proteinExistence type="predicted"/>
<feature type="non-terminal residue" evidence="1">
    <location>
        <position position="1"/>
    </location>
</feature>
<dbReference type="EMBL" id="HACA01024741">
    <property type="protein sequence ID" value="CDW42102.1"/>
    <property type="molecule type" value="Transcribed_RNA"/>
</dbReference>
<reference evidence="1" key="1">
    <citation type="submission" date="2014-05" db="EMBL/GenBank/DDBJ databases">
        <authorList>
            <person name="Chronopoulou M."/>
        </authorList>
    </citation>
    <scope>NUCLEOTIDE SEQUENCE</scope>
    <source>
        <tissue evidence="1">Whole organism</tissue>
    </source>
</reference>
<organism evidence="1">
    <name type="scientific">Lepeophtheirus salmonis</name>
    <name type="common">Salmon louse</name>
    <name type="synonym">Caligus salmonis</name>
    <dbReference type="NCBI Taxonomy" id="72036"/>
    <lineage>
        <taxon>Eukaryota</taxon>
        <taxon>Metazoa</taxon>
        <taxon>Ecdysozoa</taxon>
        <taxon>Arthropoda</taxon>
        <taxon>Crustacea</taxon>
        <taxon>Multicrustacea</taxon>
        <taxon>Hexanauplia</taxon>
        <taxon>Copepoda</taxon>
        <taxon>Siphonostomatoida</taxon>
        <taxon>Caligidae</taxon>
        <taxon>Lepeophtheirus</taxon>
    </lineage>
</organism>
<name>A0A0K2UVZ6_LEPSM</name>